<name>A0A8D2FXF7_THEGE</name>
<dbReference type="GO" id="GO:0045931">
    <property type="term" value="P:positive regulation of mitotic cell cycle"/>
    <property type="evidence" value="ECO:0007669"/>
    <property type="project" value="TreeGrafter"/>
</dbReference>
<dbReference type="GO" id="GO:0033549">
    <property type="term" value="F:MAP kinase phosphatase activity"/>
    <property type="evidence" value="ECO:0007669"/>
    <property type="project" value="TreeGrafter"/>
</dbReference>
<dbReference type="InterPro" id="IPR020405">
    <property type="entry name" value="Atypical_DUSP_subfamA"/>
</dbReference>
<dbReference type="Ensembl" id="ENSTGET00000030810.1">
    <property type="protein sequence ID" value="ENSTGEP00000025881.1"/>
    <property type="gene ID" value="ENSTGEG00000020845.1"/>
</dbReference>
<keyword evidence="1" id="KW-0378">Hydrolase</keyword>
<dbReference type="GO" id="GO:0004725">
    <property type="term" value="F:protein tyrosine phosphatase activity"/>
    <property type="evidence" value="ECO:0007669"/>
    <property type="project" value="UniProtKB-EC"/>
</dbReference>
<dbReference type="PRINTS" id="PR01909">
    <property type="entry name" value="ADSPHPHTASEA"/>
</dbReference>
<evidence type="ECO:0000256" key="1">
    <source>
        <dbReference type="RuleBase" id="RU366038"/>
    </source>
</evidence>
<dbReference type="Gene3D" id="3.90.190.10">
    <property type="entry name" value="Protein tyrosine phosphatase superfamily"/>
    <property type="match status" value="1"/>
</dbReference>
<keyword evidence="1" id="KW-0904">Protein phosphatase</keyword>
<keyword evidence="4" id="KW-1185">Reference proteome</keyword>
<protein>
    <recommendedName>
        <fullName evidence="1">Dual specificity protein phosphatase</fullName>
        <ecNumber evidence="1">3.1.3.16</ecNumber>
        <ecNumber evidence="1">3.1.3.48</ecNumber>
    </recommendedName>
</protein>
<evidence type="ECO:0000313" key="3">
    <source>
        <dbReference type="Ensembl" id="ENSTGEP00000025881.1"/>
    </source>
</evidence>
<dbReference type="EC" id="3.1.3.16" evidence="1"/>
<dbReference type="SMART" id="SM00195">
    <property type="entry name" value="DSPc"/>
    <property type="match status" value="1"/>
</dbReference>
<dbReference type="GO" id="GO:0050860">
    <property type="term" value="P:negative regulation of T cell receptor signaling pathway"/>
    <property type="evidence" value="ECO:0007669"/>
    <property type="project" value="TreeGrafter"/>
</dbReference>
<dbReference type="GO" id="GO:0070373">
    <property type="term" value="P:negative regulation of ERK1 and ERK2 cascade"/>
    <property type="evidence" value="ECO:0007669"/>
    <property type="project" value="TreeGrafter"/>
</dbReference>
<dbReference type="PRINTS" id="PR01908">
    <property type="entry name" value="ADSPHPHTASE"/>
</dbReference>
<dbReference type="EC" id="3.1.3.48" evidence="1"/>
<dbReference type="GO" id="GO:0046329">
    <property type="term" value="P:negative regulation of JNK cascade"/>
    <property type="evidence" value="ECO:0007669"/>
    <property type="project" value="TreeGrafter"/>
</dbReference>
<dbReference type="GO" id="GO:0005829">
    <property type="term" value="C:cytosol"/>
    <property type="evidence" value="ECO:0007669"/>
    <property type="project" value="TreeGrafter"/>
</dbReference>
<feature type="domain" description="Tyrosine-protein phosphatase" evidence="2">
    <location>
        <begin position="27"/>
        <end position="162"/>
    </location>
</feature>
<accession>A0A8D2FXF7</accession>
<dbReference type="AlphaFoldDB" id="A0A8D2FXF7"/>
<reference evidence="3" key="1">
    <citation type="submission" date="2018-05" db="EMBL/GenBank/DDBJ databases">
        <title>Whole genome of Theropithecus gelada.</title>
        <authorList>
            <person name="Chiou K.L."/>
            <person name="Snyder-Mackler N."/>
        </authorList>
    </citation>
    <scope>NUCLEOTIDE SEQUENCE [LARGE SCALE GENOMIC DNA]</scope>
</reference>
<dbReference type="PANTHER" id="PTHR45682:SF1">
    <property type="entry name" value="DUAL SPECIFICITY PROTEIN PHOSPHATASE 3"/>
    <property type="match status" value="1"/>
</dbReference>
<dbReference type="GO" id="GO:0004722">
    <property type="term" value="F:protein serine/threonine phosphatase activity"/>
    <property type="evidence" value="ECO:0007669"/>
    <property type="project" value="UniProtKB-EC"/>
</dbReference>
<dbReference type="InterPro" id="IPR029021">
    <property type="entry name" value="Prot-tyrosine_phosphatase-like"/>
</dbReference>
<reference evidence="3" key="2">
    <citation type="submission" date="2025-08" db="UniProtKB">
        <authorList>
            <consortium name="Ensembl"/>
        </authorList>
    </citation>
    <scope>IDENTIFICATION</scope>
</reference>
<evidence type="ECO:0000313" key="4">
    <source>
        <dbReference type="Proteomes" id="UP000694411"/>
    </source>
</evidence>
<comment type="similarity">
    <text evidence="1">Belongs to the protein-tyrosine phosphatase family. Non-receptor class dual specificity subfamily.</text>
</comment>
<organism evidence="3 4">
    <name type="scientific">Theropithecus gelada</name>
    <name type="common">Gelada baboon</name>
    <dbReference type="NCBI Taxonomy" id="9565"/>
    <lineage>
        <taxon>Eukaryota</taxon>
        <taxon>Metazoa</taxon>
        <taxon>Chordata</taxon>
        <taxon>Craniata</taxon>
        <taxon>Vertebrata</taxon>
        <taxon>Euteleostomi</taxon>
        <taxon>Mammalia</taxon>
        <taxon>Eutheria</taxon>
        <taxon>Euarchontoglires</taxon>
        <taxon>Primates</taxon>
        <taxon>Haplorrhini</taxon>
        <taxon>Catarrhini</taxon>
        <taxon>Cercopithecidae</taxon>
        <taxon>Cercopithecinae</taxon>
        <taxon>Theropithecus</taxon>
    </lineage>
</organism>
<reference evidence="3" key="3">
    <citation type="submission" date="2025-09" db="UniProtKB">
        <authorList>
            <consortium name="Ensembl"/>
        </authorList>
    </citation>
    <scope>IDENTIFICATION</scope>
</reference>
<comment type="catalytic activity">
    <reaction evidence="1">
        <text>O-phospho-L-seryl-[protein] + H2O = L-seryl-[protein] + phosphate</text>
        <dbReference type="Rhea" id="RHEA:20629"/>
        <dbReference type="Rhea" id="RHEA-COMP:9863"/>
        <dbReference type="Rhea" id="RHEA-COMP:11604"/>
        <dbReference type="ChEBI" id="CHEBI:15377"/>
        <dbReference type="ChEBI" id="CHEBI:29999"/>
        <dbReference type="ChEBI" id="CHEBI:43474"/>
        <dbReference type="ChEBI" id="CHEBI:83421"/>
        <dbReference type="EC" id="3.1.3.16"/>
    </reaction>
</comment>
<dbReference type="InterPro" id="IPR000340">
    <property type="entry name" value="Dual-sp_phosphatase_cat-dom"/>
</dbReference>
<evidence type="ECO:0000259" key="2">
    <source>
        <dbReference type="SMART" id="SM00195"/>
    </source>
</evidence>
<comment type="function">
    <text evidence="1">Dual specificity phosphatase able to dephosphorylate phosphotyrosine, phosphoserine and phosphothreonine residues, with a preference for phosphotyrosine as a substrate.</text>
</comment>
<dbReference type="GO" id="GO:0008138">
    <property type="term" value="F:protein tyrosine/serine/threonine phosphatase activity"/>
    <property type="evidence" value="ECO:0007669"/>
    <property type="project" value="UniProtKB-UniRule"/>
</dbReference>
<proteinExistence type="inferred from homology"/>
<dbReference type="Proteomes" id="UP000694411">
    <property type="component" value="Chromosome 7a"/>
</dbReference>
<comment type="catalytic activity">
    <reaction evidence="1">
        <text>O-phospho-L-tyrosyl-[protein] + H2O = L-tyrosyl-[protein] + phosphate</text>
        <dbReference type="Rhea" id="RHEA:10684"/>
        <dbReference type="Rhea" id="RHEA-COMP:10136"/>
        <dbReference type="Rhea" id="RHEA-COMP:20101"/>
        <dbReference type="ChEBI" id="CHEBI:15377"/>
        <dbReference type="ChEBI" id="CHEBI:43474"/>
        <dbReference type="ChEBI" id="CHEBI:46858"/>
        <dbReference type="ChEBI" id="CHEBI:61978"/>
        <dbReference type="EC" id="3.1.3.48"/>
    </reaction>
</comment>
<dbReference type="Pfam" id="PF00782">
    <property type="entry name" value="DSPc"/>
    <property type="match status" value="1"/>
</dbReference>
<dbReference type="SUPFAM" id="SSF52799">
    <property type="entry name" value="(Phosphotyrosine protein) phosphatases II"/>
    <property type="match status" value="1"/>
</dbReference>
<dbReference type="PANTHER" id="PTHR45682">
    <property type="entry name" value="AGAP008228-PA"/>
    <property type="match status" value="1"/>
</dbReference>
<comment type="catalytic activity">
    <reaction evidence="1">
        <text>O-phospho-L-threonyl-[protein] + H2O = L-threonyl-[protein] + phosphate</text>
        <dbReference type="Rhea" id="RHEA:47004"/>
        <dbReference type="Rhea" id="RHEA-COMP:11060"/>
        <dbReference type="Rhea" id="RHEA-COMP:11605"/>
        <dbReference type="ChEBI" id="CHEBI:15377"/>
        <dbReference type="ChEBI" id="CHEBI:30013"/>
        <dbReference type="ChEBI" id="CHEBI:43474"/>
        <dbReference type="ChEBI" id="CHEBI:61977"/>
        <dbReference type="EC" id="3.1.3.16"/>
    </reaction>
</comment>
<dbReference type="GO" id="GO:0050868">
    <property type="term" value="P:negative regulation of T cell activation"/>
    <property type="evidence" value="ECO:0007669"/>
    <property type="project" value="TreeGrafter"/>
</dbReference>
<dbReference type="InterPro" id="IPR020422">
    <property type="entry name" value="TYR_PHOSPHATASE_DUAL_dom"/>
</dbReference>
<sequence>MASQFLLNHLNDPLSDSSGCYSLPGQPCNEVTLRIYMGNTSVARDIPKLQKLGIIHVLNTTEGRSFMHINNANFSKDHGITYLGIKAKEVQEFNLSTYFERATDFTNQALAQKNGQVLVQFIMYLMMCQKLDIKSLLSIIRQNYEISPSDGFLAQLCHFDDKLAKERKVKPWGAPTTFAREVQWERPWLKVSHDIVP</sequence>